<dbReference type="InterPro" id="IPR036419">
    <property type="entry name" value="Ribosomal_S3_C_sf"/>
</dbReference>
<protein>
    <recommendedName>
        <fullName evidence="5">Small ribosomal subunit protein uS3 C-terminal domain-containing protein</fullName>
    </recommendedName>
</protein>
<evidence type="ECO:0000256" key="2">
    <source>
        <dbReference type="ARBA" id="ARBA00022980"/>
    </source>
</evidence>
<evidence type="ECO:0000256" key="1">
    <source>
        <dbReference type="ARBA" id="ARBA00010761"/>
    </source>
</evidence>
<dbReference type="Proteomes" id="UP001344447">
    <property type="component" value="Unassembled WGS sequence"/>
</dbReference>
<comment type="caution">
    <text evidence="6">The sequence shown here is derived from an EMBL/GenBank/DDBJ whole genome shotgun (WGS) entry which is preliminary data.</text>
</comment>
<gene>
    <name evidence="6" type="ORF">RB653_011170</name>
</gene>
<evidence type="ECO:0000256" key="4">
    <source>
        <dbReference type="SAM" id="MobiDB-lite"/>
    </source>
</evidence>
<dbReference type="GO" id="GO:1990904">
    <property type="term" value="C:ribonucleoprotein complex"/>
    <property type="evidence" value="ECO:0007669"/>
    <property type="project" value="UniProtKB-KW"/>
</dbReference>
<proteinExistence type="inferred from homology"/>
<keyword evidence="2" id="KW-0689">Ribosomal protein</keyword>
<dbReference type="GO" id="GO:0006412">
    <property type="term" value="P:translation"/>
    <property type="evidence" value="ECO:0007669"/>
    <property type="project" value="InterPro"/>
</dbReference>
<dbReference type="GO" id="GO:0003735">
    <property type="term" value="F:structural constituent of ribosome"/>
    <property type="evidence" value="ECO:0007669"/>
    <property type="project" value="InterPro"/>
</dbReference>
<name>A0AAN7TQR5_9MYCE</name>
<dbReference type="GO" id="GO:0005840">
    <property type="term" value="C:ribosome"/>
    <property type="evidence" value="ECO:0007669"/>
    <property type="project" value="UniProtKB-KW"/>
</dbReference>
<dbReference type="InterPro" id="IPR001351">
    <property type="entry name" value="Ribosomal_uS3_C"/>
</dbReference>
<geneLocation type="mitochondrion" evidence="6"/>
<keyword evidence="7" id="KW-1185">Reference proteome</keyword>
<feature type="domain" description="Small ribosomal subunit protein uS3 C-terminal" evidence="5">
    <location>
        <begin position="1531"/>
        <end position="1599"/>
    </location>
</feature>
<accession>A0AAN7TQR5</accession>
<sequence>MINIKKIIDEEQTMQVTDYKFKKTTKTEKKINSAFQVHIKSVRKKRPSELFLRFLSNTIYRSAKSRKKDNSYFYSLDGKLNSSKIQVDFQNYLTRYIRLKRQQLRYKRVTPIIMNSPLTKFKKQKVKYTSNLLTNQFLMTPTFLFKYSDQKNKLRKQELAAQKIARKIFQYKKYLKTLKKKNKKNKNNSKNVEPVKKKKVRRLKSVSNYYGPNKIRENFVKKTIKALVYYKSLKNKFCYSLINLKAKDQQVIKYLQLPIFDRYRQYQQFFKFKFKTPYQKGQHQKGKYQKKQLKKYKEVNAQRISDSKKKKNGSRYRKKLQKLRLSLFRKAIGNKRTKVMRQLAKNFIISLKVIIKKQKAIQIKLQTKLKNVITRVVRVSLEKESRQFEEEIKEQVEGVNEIKKLSIIQKTISIAAKRQEKQLKTKMRLAIQKSAVIFPKYSLKDNAAYYIVDRYMGKWLKKEKIKKQAKRDFFERKGYFIKGYFSKGYYVPGQLKKGLYVKGHYVKGHYVRGYYTKDREKAIAKFVKKKEKALLRKKARKRKGYIVRLWKSNIRKAKIAKKNREIVCLIYKKRRLKVTRKRALREYKRILNVFSKVNSRGRFFQRRCTLKKRLRFKKLVKKVIRTIIESRQKKAISQILNLITTTKSPQAVRSLSIPKTEIFKLKQSLLVKRVTRTGTKLFRNIKKRVVQLLGVKLKVSRARQQKANGSQKKRRNSKNQNRIQVTSNSLNSYLTDSLTTINWLRFLKAKQTVVYNQLRRVTNITKQRKLKQLSRVIKGSTLKVSSLLIKDASLSRKHRQNFKQRLKEFKQETITGVLHRQRKSLLVIMVLRAKKRNEFRFVTKIRNTKLKAVVAEAQQALSIRSTSEDLVKKVTEINELLDVGVSEEVFLQNFVNKEKKKELSDDFQPELFDYYTGKNYLMDNGTLVPVSLTTKVNQTQVPKVETVKKKKGLNYLGSLGKNLNNKWRNYLVTKEKVRTTFLRTGGRIKGLKLPFASQRTEQSTEKGTKHSIYKEKVPYRGKSQYKGKLQDKGNFQFRGKPQFIKKKKKKRRLRGSLSRRLKLRKLGKVPYFIRPRIIEQKGLKEYMKQCNNRRLLQPKLSQNSRVIKKKNIGKVKAQRLLEGLVSKYFQKKTPANLNLWIHPKNLRELQKRNVKRYYPRTVMNFLKDYIKIFYETAVTVSEVRTRRQEHVILQDYLLNMGSTLKVKVLESLEKSEKQVVSGKRKKKRLLQGLLSWKPRKSGSIWKIKKRRRVVLEQIRAIYSKGVRYRYKYKNLKINIRRSKRVSRRILKAHRKAKREGTKIKKHLIISSYYYYLKKLRYDRIVLDKLNYEKRDLNVTIEGKRKLSKFLLFLIMRLYIKKTIYKRTNMRLGIRRVKQLRKKKKIAKKIKMLGRRLRNFTVGVASNSKKYIGTVKKTILIKVLIKILRSLLQAGTAAKHGRRKIKEIIKIFLYPVLINKRQIQKVRLRKKNKIYLVMAHLFLYNIKQLVKSANYSINFFGIIGSSITADYVLRRLRERLVACKGSGFWFITKIMRKLMNSKHVVGFKLKYSGRLTGNSMAQQQIMKRGIIGNSNMNVYIDYAQDNIVRKHGKCGLKLWIIRNLLTYMPYKYVYTYNFKK</sequence>
<feature type="region of interest" description="Disordered" evidence="4">
    <location>
        <begin position="703"/>
        <end position="722"/>
    </location>
</feature>
<dbReference type="Gene3D" id="3.30.1140.32">
    <property type="entry name" value="Ribosomal protein S3, C-terminal domain"/>
    <property type="match status" value="1"/>
</dbReference>
<organism evidence="6 7">
    <name type="scientific">Dictyostelium firmibasis</name>
    <dbReference type="NCBI Taxonomy" id="79012"/>
    <lineage>
        <taxon>Eukaryota</taxon>
        <taxon>Amoebozoa</taxon>
        <taxon>Evosea</taxon>
        <taxon>Eumycetozoa</taxon>
        <taxon>Dictyostelia</taxon>
        <taxon>Dictyosteliales</taxon>
        <taxon>Dictyosteliaceae</taxon>
        <taxon>Dictyostelium</taxon>
    </lineage>
</organism>
<evidence type="ECO:0000259" key="5">
    <source>
        <dbReference type="Pfam" id="PF00189"/>
    </source>
</evidence>
<dbReference type="Pfam" id="PF00189">
    <property type="entry name" value="Ribosomal_S3_C"/>
    <property type="match status" value="1"/>
</dbReference>
<keyword evidence="3" id="KW-0687">Ribonucleoprotein</keyword>
<comment type="similarity">
    <text evidence="1">Belongs to the universal ribosomal protein uS3 family.</text>
</comment>
<dbReference type="EMBL" id="JAVFKY010000009">
    <property type="protein sequence ID" value="KAK5574391.1"/>
    <property type="molecule type" value="Genomic_DNA"/>
</dbReference>
<keyword evidence="6" id="KW-0496">Mitochondrion</keyword>
<evidence type="ECO:0000313" key="7">
    <source>
        <dbReference type="Proteomes" id="UP001344447"/>
    </source>
</evidence>
<evidence type="ECO:0000256" key="3">
    <source>
        <dbReference type="ARBA" id="ARBA00023274"/>
    </source>
</evidence>
<dbReference type="SUPFAM" id="SSF54821">
    <property type="entry name" value="Ribosomal protein S3 C-terminal domain"/>
    <property type="match status" value="1"/>
</dbReference>
<evidence type="ECO:0000313" key="6">
    <source>
        <dbReference type="EMBL" id="KAK5574391.1"/>
    </source>
</evidence>
<reference evidence="6 7" key="1">
    <citation type="submission" date="2023-11" db="EMBL/GenBank/DDBJ databases">
        <title>Dfirmibasis_genome.</title>
        <authorList>
            <person name="Edelbroek B."/>
            <person name="Kjellin J."/>
            <person name="Jerlstrom-Hultqvist J."/>
            <person name="Soderbom F."/>
        </authorList>
    </citation>
    <scope>NUCLEOTIDE SEQUENCE [LARGE SCALE GENOMIC DNA]</scope>
    <source>
        <strain evidence="6 7">TNS-C-14</strain>
    </source>
</reference>